<protein>
    <recommendedName>
        <fullName evidence="3">Histidine-specific methyltransferase SAM-dependent domain-containing protein</fullName>
    </recommendedName>
</protein>
<proteinExistence type="predicted"/>
<dbReference type="InterPro" id="IPR029063">
    <property type="entry name" value="SAM-dependent_MTases_sf"/>
</dbReference>
<dbReference type="Gene3D" id="3.40.50.150">
    <property type="entry name" value="Vaccinia Virus protein VP39"/>
    <property type="match status" value="1"/>
</dbReference>
<gene>
    <name evidence="4" type="ORF">BU204_27045</name>
</gene>
<dbReference type="STRING" id="1912961.BU204_27045"/>
<dbReference type="EMBL" id="MSIE01000055">
    <property type="protein sequence ID" value="OLF13459.1"/>
    <property type="molecule type" value="Genomic_DNA"/>
</dbReference>
<dbReference type="PANTHER" id="PTHR43397">
    <property type="entry name" value="ERGOTHIONEINE BIOSYNTHESIS PROTEIN 1"/>
    <property type="match status" value="1"/>
</dbReference>
<dbReference type="InterPro" id="IPR019257">
    <property type="entry name" value="MeTrfase_dom"/>
</dbReference>
<keyword evidence="2" id="KW-0808">Transferase</keyword>
<evidence type="ECO:0000259" key="3">
    <source>
        <dbReference type="Pfam" id="PF10017"/>
    </source>
</evidence>
<sequence>MDPFSAYGRPCDEPVHDEAHPSVLRCGLAKILRQMNIPMWAQLATEGQADSLGELLDGLRRGHSTTGDGKWISSAFAYAGEGPADAWSKACQDRLYPVMRRSIESFRDRWCQIRSSLGSGPFNYVSLGPGDGQKDAVVLRELRRDNANLYYLPVDASPDMLGFSVRDLIVQLRLSSDRILALPWDFARRDNQLRLRQLLDTAFGGTPVLFSLLGNTLANFTDDGELLKNITANLLRSQDRLLLEVSTAPLLDANHAALAAKEYERSSSFGEFVISALRRYTDLRVSKHDVSYVGTVEGNRALFVKVIYRKKEDGDTTFTLSTGEPVSFKHGDTIRLLVTRKYAHTGIAALLKDSGLTQLASTPARFTSINDGPAFGMELAVLASNQDLLATVPEPTIADDLWRDPAI</sequence>
<name>A0A1Q8CGG1_9PSEU</name>
<dbReference type="Proteomes" id="UP000185596">
    <property type="component" value="Unassembled WGS sequence"/>
</dbReference>
<evidence type="ECO:0000256" key="1">
    <source>
        <dbReference type="ARBA" id="ARBA00022603"/>
    </source>
</evidence>
<reference evidence="4 5" key="1">
    <citation type="submission" date="2016-12" db="EMBL/GenBank/DDBJ databases">
        <title>The draft genome sequence of Actinophytocola sp. 11-183.</title>
        <authorList>
            <person name="Wang W."/>
            <person name="Yuan L."/>
        </authorList>
    </citation>
    <scope>NUCLEOTIDE SEQUENCE [LARGE SCALE GENOMIC DNA]</scope>
    <source>
        <strain evidence="4 5">11-183</strain>
    </source>
</reference>
<evidence type="ECO:0000313" key="4">
    <source>
        <dbReference type="EMBL" id="OLF13459.1"/>
    </source>
</evidence>
<dbReference type="PANTHER" id="PTHR43397:SF1">
    <property type="entry name" value="ERGOTHIONEINE BIOSYNTHESIS PROTEIN 1"/>
    <property type="match status" value="1"/>
</dbReference>
<keyword evidence="5" id="KW-1185">Reference proteome</keyword>
<dbReference type="InterPro" id="IPR051128">
    <property type="entry name" value="EgtD_Methyltrsf_superfamily"/>
</dbReference>
<dbReference type="Pfam" id="PF10017">
    <property type="entry name" value="Methyltransf_33"/>
    <property type="match status" value="1"/>
</dbReference>
<evidence type="ECO:0000256" key="2">
    <source>
        <dbReference type="ARBA" id="ARBA00022679"/>
    </source>
</evidence>
<evidence type="ECO:0000313" key="5">
    <source>
        <dbReference type="Proteomes" id="UP000185596"/>
    </source>
</evidence>
<dbReference type="GO" id="GO:0008168">
    <property type="term" value="F:methyltransferase activity"/>
    <property type="evidence" value="ECO:0007669"/>
    <property type="project" value="UniProtKB-KW"/>
</dbReference>
<accession>A0A1Q8CGG1</accession>
<feature type="domain" description="Histidine-specific methyltransferase SAM-dependent" evidence="3">
    <location>
        <begin position="55"/>
        <end position="359"/>
    </location>
</feature>
<dbReference type="AlphaFoldDB" id="A0A1Q8CGG1"/>
<organism evidence="4 5">
    <name type="scientific">Actinophytocola xanthii</name>
    <dbReference type="NCBI Taxonomy" id="1912961"/>
    <lineage>
        <taxon>Bacteria</taxon>
        <taxon>Bacillati</taxon>
        <taxon>Actinomycetota</taxon>
        <taxon>Actinomycetes</taxon>
        <taxon>Pseudonocardiales</taxon>
        <taxon>Pseudonocardiaceae</taxon>
    </lineage>
</organism>
<comment type="caution">
    <text evidence="4">The sequence shown here is derived from an EMBL/GenBank/DDBJ whole genome shotgun (WGS) entry which is preliminary data.</text>
</comment>
<dbReference type="GO" id="GO:0032259">
    <property type="term" value="P:methylation"/>
    <property type="evidence" value="ECO:0007669"/>
    <property type="project" value="UniProtKB-KW"/>
</dbReference>
<keyword evidence="1" id="KW-0489">Methyltransferase</keyword>